<dbReference type="PROSITE" id="PS50983">
    <property type="entry name" value="FE_B12_PBP"/>
    <property type="match status" value="1"/>
</dbReference>
<dbReference type="GO" id="GO:1901678">
    <property type="term" value="P:iron coordination entity transport"/>
    <property type="evidence" value="ECO:0007669"/>
    <property type="project" value="UniProtKB-ARBA"/>
</dbReference>
<dbReference type="Proteomes" id="UP000248749">
    <property type="component" value="Unassembled WGS sequence"/>
</dbReference>
<evidence type="ECO:0000256" key="1">
    <source>
        <dbReference type="ARBA" id="ARBA00004196"/>
    </source>
</evidence>
<dbReference type="EMBL" id="POUB01000249">
    <property type="protein sequence ID" value="PZF89471.1"/>
    <property type="molecule type" value="Genomic_DNA"/>
</dbReference>
<accession>A0A2W2BPZ3</accession>
<name>A0A2W2BPZ3_9ACTN</name>
<keyword evidence="4" id="KW-0732">Signal</keyword>
<evidence type="ECO:0000313" key="7">
    <source>
        <dbReference type="Proteomes" id="UP000248749"/>
    </source>
</evidence>
<dbReference type="PANTHER" id="PTHR30532:SF24">
    <property type="entry name" value="FERRIC ENTEROBACTIN-BINDING PERIPLASMIC PROTEIN FEPB"/>
    <property type="match status" value="1"/>
</dbReference>
<dbReference type="InterPro" id="IPR006311">
    <property type="entry name" value="TAT_signal"/>
</dbReference>
<dbReference type="PANTHER" id="PTHR30532">
    <property type="entry name" value="IRON III DICITRATE-BINDING PERIPLASMIC PROTEIN"/>
    <property type="match status" value="1"/>
</dbReference>
<sequence length="350" mass="38028">MTMPAHPDAPLRRRAGATRRRILRGAAALTAAGMLAACSAGGGEPTTSASKTSGPFSYTDDRGKAINLPNLPQRIVAQASSAAVLWDFGLRPIGVFGPQKLANGENNPQAGDVDLSAVESVGVNWGEFNVEKYASLRPDLLVTNKYGEILWYVPEESQSKIEQVAPMAVVDLTGKSVPEAIESYAKLARALGADLDAPAVQQARAEFEQASEELRKAAQAKPGLKVLVVSSNKDNVYFAEPNEYGDLEYLRELGLDVVEPAGKEPFFEAVSWEQIDKYPADLILYDTREQEVTWPLAKVQTMPTWKELPAVKAGQVGAWRAETPFSYQQQTAVLRELTETINKARADVVP</sequence>
<dbReference type="SUPFAM" id="SSF53807">
    <property type="entry name" value="Helical backbone' metal receptor"/>
    <property type="match status" value="1"/>
</dbReference>
<evidence type="ECO:0000313" key="6">
    <source>
        <dbReference type="EMBL" id="PZF89471.1"/>
    </source>
</evidence>
<dbReference type="PROSITE" id="PS51318">
    <property type="entry name" value="TAT"/>
    <property type="match status" value="1"/>
</dbReference>
<protein>
    <submittedName>
        <fullName evidence="6">ABC transporter substrate-binding protein</fullName>
    </submittedName>
</protein>
<organism evidence="6 7">
    <name type="scientific">Micromonospora deserti</name>
    <dbReference type="NCBI Taxonomy" id="2070366"/>
    <lineage>
        <taxon>Bacteria</taxon>
        <taxon>Bacillati</taxon>
        <taxon>Actinomycetota</taxon>
        <taxon>Actinomycetes</taxon>
        <taxon>Micromonosporales</taxon>
        <taxon>Micromonosporaceae</taxon>
        <taxon>Micromonospora</taxon>
    </lineage>
</organism>
<comment type="similarity">
    <text evidence="2">Belongs to the bacterial solute-binding protein 8 family.</text>
</comment>
<keyword evidence="7" id="KW-1185">Reference proteome</keyword>
<evidence type="ECO:0000259" key="5">
    <source>
        <dbReference type="PROSITE" id="PS50983"/>
    </source>
</evidence>
<dbReference type="Pfam" id="PF01497">
    <property type="entry name" value="Peripla_BP_2"/>
    <property type="match status" value="1"/>
</dbReference>
<dbReference type="OrthoDB" id="7941913at2"/>
<dbReference type="InterPro" id="IPR002491">
    <property type="entry name" value="ABC_transptr_periplasmic_BD"/>
</dbReference>
<dbReference type="InterPro" id="IPR051313">
    <property type="entry name" value="Bact_iron-sidero_bind"/>
</dbReference>
<feature type="domain" description="Fe/B12 periplasmic-binding" evidence="5">
    <location>
        <begin position="73"/>
        <end position="349"/>
    </location>
</feature>
<dbReference type="Gene3D" id="3.40.50.1980">
    <property type="entry name" value="Nitrogenase molybdenum iron protein domain"/>
    <property type="match status" value="2"/>
</dbReference>
<proteinExistence type="inferred from homology"/>
<gene>
    <name evidence="6" type="ORF">C1I99_25430</name>
</gene>
<evidence type="ECO:0000256" key="3">
    <source>
        <dbReference type="ARBA" id="ARBA00022448"/>
    </source>
</evidence>
<dbReference type="AlphaFoldDB" id="A0A2W2BPZ3"/>
<comment type="subcellular location">
    <subcellularLocation>
        <location evidence="1">Cell envelope</location>
    </subcellularLocation>
</comment>
<reference evidence="6 7" key="1">
    <citation type="submission" date="2018-01" db="EMBL/GenBank/DDBJ databases">
        <title>Draft genome sequence of Salinispora sp. 13K206.</title>
        <authorList>
            <person name="Sahin N."/>
            <person name="Saygin H."/>
            <person name="Ay H."/>
        </authorList>
    </citation>
    <scope>NUCLEOTIDE SEQUENCE [LARGE SCALE GENOMIC DNA]</scope>
    <source>
        <strain evidence="6 7">13K206</strain>
    </source>
</reference>
<evidence type="ECO:0000256" key="4">
    <source>
        <dbReference type="ARBA" id="ARBA00022729"/>
    </source>
</evidence>
<comment type="caution">
    <text evidence="6">The sequence shown here is derived from an EMBL/GenBank/DDBJ whole genome shotgun (WGS) entry which is preliminary data.</text>
</comment>
<evidence type="ECO:0000256" key="2">
    <source>
        <dbReference type="ARBA" id="ARBA00008814"/>
    </source>
</evidence>
<keyword evidence="3" id="KW-0813">Transport</keyword>
<dbReference type="GO" id="GO:0030288">
    <property type="term" value="C:outer membrane-bounded periplasmic space"/>
    <property type="evidence" value="ECO:0007669"/>
    <property type="project" value="TreeGrafter"/>
</dbReference>